<comment type="similarity">
    <text evidence="2">Belongs to the bacterial diacylglycerol kinase family.</text>
</comment>
<feature type="transmembrane region" description="Helical" evidence="19">
    <location>
        <begin position="96"/>
        <end position="121"/>
    </location>
</feature>
<evidence type="ECO:0000256" key="5">
    <source>
        <dbReference type="ARBA" id="ARBA00022679"/>
    </source>
</evidence>
<dbReference type="PANTHER" id="PTHR34299:SF1">
    <property type="entry name" value="DIACYLGLYCEROL KINASE"/>
    <property type="match status" value="1"/>
</dbReference>
<dbReference type="InterPro" id="IPR036945">
    <property type="entry name" value="DAGK_sf"/>
</dbReference>
<feature type="binding site" evidence="18">
    <location>
        <position position="28"/>
    </location>
    <ligand>
        <name>a divalent metal cation</name>
        <dbReference type="ChEBI" id="CHEBI:60240"/>
    </ligand>
</feature>
<dbReference type="GO" id="GO:0016301">
    <property type="term" value="F:kinase activity"/>
    <property type="evidence" value="ECO:0007669"/>
    <property type="project" value="UniProtKB-KW"/>
</dbReference>
<evidence type="ECO:0000256" key="3">
    <source>
        <dbReference type="ARBA" id="ARBA00022475"/>
    </source>
</evidence>
<keyword evidence="4" id="KW-0444">Lipid biosynthesis</keyword>
<evidence type="ECO:0000256" key="8">
    <source>
        <dbReference type="ARBA" id="ARBA00022777"/>
    </source>
</evidence>
<evidence type="ECO:0000313" key="21">
    <source>
        <dbReference type="Proteomes" id="UP000008514"/>
    </source>
</evidence>
<evidence type="ECO:0000256" key="17">
    <source>
        <dbReference type="PIRSR" id="PIRSR600829-3"/>
    </source>
</evidence>
<dbReference type="GO" id="GO:0005524">
    <property type="term" value="F:ATP binding"/>
    <property type="evidence" value="ECO:0007669"/>
    <property type="project" value="UniProtKB-KW"/>
</dbReference>
<dbReference type="OrthoDB" id="1493837at2"/>
<evidence type="ECO:0000256" key="9">
    <source>
        <dbReference type="ARBA" id="ARBA00022840"/>
    </source>
</evidence>
<keyword evidence="13" id="KW-0594">Phospholipid biosynthesis</keyword>
<gene>
    <name evidence="20" type="ordered locus">P700755_003613</name>
</gene>
<dbReference type="GO" id="GO:0005886">
    <property type="term" value="C:plasma membrane"/>
    <property type="evidence" value="ECO:0007669"/>
    <property type="project" value="UniProtKB-SubCell"/>
</dbReference>
<evidence type="ECO:0000256" key="12">
    <source>
        <dbReference type="ARBA" id="ARBA00023136"/>
    </source>
</evidence>
<dbReference type="Pfam" id="PF01219">
    <property type="entry name" value="DAGK_prokar"/>
    <property type="match status" value="1"/>
</dbReference>
<dbReference type="Proteomes" id="UP000008514">
    <property type="component" value="Chromosome"/>
</dbReference>
<name>K4II28_PSYTT</name>
<dbReference type="HOGENOM" id="CLU_112343_2_2_10"/>
<protein>
    <submittedName>
        <fullName evidence="20">Diacylglycerol kinase DgkA</fullName>
    </submittedName>
</protein>
<comment type="cofactor">
    <cofactor evidence="18">
        <name>Mg(2+)</name>
        <dbReference type="ChEBI" id="CHEBI:18420"/>
    </cofactor>
    <text evidence="18">Mn(2+), Zn(2+), Cd(2+) and Co(2+) support activity to lesser extents.</text>
</comment>
<keyword evidence="12 19" id="KW-0472">Membrane</keyword>
<reference evidence="20" key="1">
    <citation type="submission" date="2006-03" db="EMBL/GenBank/DDBJ databases">
        <authorList>
            <person name="Bowman J."/>
            <person name="Ferriera S."/>
            <person name="Johnson J."/>
            <person name="Kravitz S."/>
            <person name="Halpern A."/>
            <person name="Remington K."/>
            <person name="Beeson K."/>
            <person name="Tran B."/>
            <person name="Rogers Y.-H."/>
            <person name="Friedman R."/>
            <person name="Venter J.C."/>
        </authorList>
    </citation>
    <scope>NUCLEOTIDE SEQUENCE [LARGE SCALE GENOMIC DNA]</scope>
    <source>
        <strain evidence="20">ATCC 700755</strain>
    </source>
</reference>
<organism evidence="20 21">
    <name type="scientific">Psychroflexus torquis (strain ATCC 700755 / CIP 106069 / ACAM 623)</name>
    <dbReference type="NCBI Taxonomy" id="313595"/>
    <lineage>
        <taxon>Bacteria</taxon>
        <taxon>Pseudomonadati</taxon>
        <taxon>Bacteroidota</taxon>
        <taxon>Flavobacteriia</taxon>
        <taxon>Flavobacteriales</taxon>
        <taxon>Flavobacteriaceae</taxon>
        <taxon>Psychroflexus</taxon>
    </lineage>
</organism>
<dbReference type="InterPro" id="IPR033717">
    <property type="entry name" value="UDPK"/>
</dbReference>
<proteinExistence type="inferred from homology"/>
<evidence type="ECO:0000256" key="13">
    <source>
        <dbReference type="ARBA" id="ARBA00023209"/>
    </source>
</evidence>
<feature type="binding site" evidence="17">
    <location>
        <position position="28"/>
    </location>
    <ligand>
        <name>ATP</name>
        <dbReference type="ChEBI" id="CHEBI:30616"/>
    </ligand>
</feature>
<keyword evidence="9 17" id="KW-0067">ATP-binding</keyword>
<keyword evidence="18" id="KW-0479">Metal-binding</keyword>
<evidence type="ECO:0000256" key="18">
    <source>
        <dbReference type="PIRSR" id="PIRSR600829-4"/>
    </source>
</evidence>
<evidence type="ECO:0000256" key="14">
    <source>
        <dbReference type="ARBA" id="ARBA00023264"/>
    </source>
</evidence>
<keyword evidence="14" id="KW-1208">Phospholipid metabolism</keyword>
<dbReference type="CDD" id="cd14265">
    <property type="entry name" value="UDPK_IM_like"/>
    <property type="match status" value="1"/>
</dbReference>
<evidence type="ECO:0000256" key="11">
    <source>
        <dbReference type="ARBA" id="ARBA00023098"/>
    </source>
</evidence>
<evidence type="ECO:0000256" key="4">
    <source>
        <dbReference type="ARBA" id="ARBA00022516"/>
    </source>
</evidence>
<keyword evidence="10 19" id="KW-1133">Transmembrane helix</keyword>
<keyword evidence="6 19" id="KW-0812">Transmembrane</keyword>
<dbReference type="AlphaFoldDB" id="K4II28"/>
<evidence type="ECO:0000256" key="6">
    <source>
        <dbReference type="ARBA" id="ARBA00022692"/>
    </source>
</evidence>
<evidence type="ECO:0000256" key="7">
    <source>
        <dbReference type="ARBA" id="ARBA00022741"/>
    </source>
</evidence>
<sequence>MFSKKIIVERLKSLVFASKGLWILVLKEDSFKYQLLSCLLAILAGFYFEITKAEWLAQLGIMALVLGLEGLNTAIEELANFVQPNQDEAIAKVKDLAAGAVLIAGLFALVMGLVIYIPYFVALF</sequence>
<dbReference type="Gene3D" id="1.10.287.3610">
    <property type="match status" value="1"/>
</dbReference>
<keyword evidence="11" id="KW-0443">Lipid metabolism</keyword>
<dbReference type="eggNOG" id="COG0818">
    <property type="taxonomic scope" value="Bacteria"/>
</dbReference>
<feature type="active site" description="Proton acceptor" evidence="15">
    <location>
        <position position="69"/>
    </location>
</feature>
<dbReference type="RefSeq" id="WP_015025758.1">
    <property type="nucleotide sequence ID" value="NC_018721.1"/>
</dbReference>
<evidence type="ECO:0000256" key="15">
    <source>
        <dbReference type="PIRSR" id="PIRSR600829-1"/>
    </source>
</evidence>
<evidence type="ECO:0000256" key="16">
    <source>
        <dbReference type="PIRSR" id="PIRSR600829-2"/>
    </source>
</evidence>
<keyword evidence="8 20" id="KW-0418">Kinase</keyword>
<dbReference type="STRING" id="313595.P700755_003613"/>
<dbReference type="GO" id="GO:0008654">
    <property type="term" value="P:phospholipid biosynthetic process"/>
    <property type="evidence" value="ECO:0007669"/>
    <property type="project" value="UniProtKB-KW"/>
</dbReference>
<keyword evidence="7 17" id="KW-0547">Nucleotide-binding</keyword>
<dbReference type="InterPro" id="IPR000829">
    <property type="entry name" value="DAGK"/>
</dbReference>
<feature type="binding site" evidence="16">
    <location>
        <position position="69"/>
    </location>
    <ligand>
        <name>substrate</name>
    </ligand>
</feature>
<reference evidence="20" key="2">
    <citation type="submission" date="2012-09" db="EMBL/GenBank/DDBJ databases">
        <title>The complete sequence of Psychroflexus torquis an extreme psychrophile from sea-ice that is stimulated by light.</title>
        <authorList>
            <person name="Feng S."/>
            <person name="Powell S.M."/>
            <person name="Bowman J.P."/>
        </authorList>
    </citation>
    <scope>NUCLEOTIDE SEQUENCE [LARGE SCALE GENOMIC DNA]</scope>
    <source>
        <strain evidence="20">ATCC 700755</strain>
    </source>
</reference>
<keyword evidence="5" id="KW-0808">Transferase</keyword>
<evidence type="ECO:0000256" key="1">
    <source>
        <dbReference type="ARBA" id="ARBA00004651"/>
    </source>
</evidence>
<accession>K4II28</accession>
<keyword evidence="3" id="KW-1003">Cell membrane</keyword>
<feature type="binding site" evidence="18">
    <location>
        <position position="76"/>
    </location>
    <ligand>
        <name>a divalent metal cation</name>
        <dbReference type="ChEBI" id="CHEBI:60240"/>
    </ligand>
</feature>
<dbReference type="PANTHER" id="PTHR34299">
    <property type="entry name" value="DIACYLGLYCEROL KINASE"/>
    <property type="match status" value="1"/>
</dbReference>
<keyword evidence="21" id="KW-1185">Reference proteome</keyword>
<evidence type="ECO:0000256" key="10">
    <source>
        <dbReference type="ARBA" id="ARBA00022989"/>
    </source>
</evidence>
<dbReference type="GO" id="GO:0046872">
    <property type="term" value="F:metal ion binding"/>
    <property type="evidence" value="ECO:0007669"/>
    <property type="project" value="UniProtKB-KW"/>
</dbReference>
<evidence type="ECO:0000256" key="2">
    <source>
        <dbReference type="ARBA" id="ARBA00005967"/>
    </source>
</evidence>
<dbReference type="EMBL" id="CP003879">
    <property type="protein sequence ID" value="AFU70212.1"/>
    <property type="molecule type" value="Genomic_DNA"/>
</dbReference>
<dbReference type="KEGG" id="ptq:P700755_003613"/>
<evidence type="ECO:0000256" key="19">
    <source>
        <dbReference type="SAM" id="Phobius"/>
    </source>
</evidence>
<evidence type="ECO:0000313" key="20">
    <source>
        <dbReference type="EMBL" id="AFU70212.1"/>
    </source>
</evidence>
<keyword evidence="18" id="KW-0460">Magnesium</keyword>
<feature type="binding site" evidence="17">
    <location>
        <begin position="94"/>
        <end position="95"/>
    </location>
    <ligand>
        <name>ATP</name>
        <dbReference type="ChEBI" id="CHEBI:30616"/>
    </ligand>
</feature>
<comment type="subcellular location">
    <subcellularLocation>
        <location evidence="1">Cell membrane</location>
        <topology evidence="1">Multi-pass membrane protein</topology>
    </subcellularLocation>
</comment>
<feature type="binding site" evidence="17">
    <location>
        <position position="76"/>
    </location>
    <ligand>
        <name>ATP</name>
        <dbReference type="ChEBI" id="CHEBI:30616"/>
    </ligand>
</feature>